<reference evidence="10 11" key="1">
    <citation type="submission" date="2016-01" db="EMBL/GenBank/DDBJ databases">
        <title>High potential of lignocellulose degradation of a new Verrucomicrobia species.</title>
        <authorList>
            <person name="Wang Y."/>
            <person name="Shi Y."/>
            <person name="Qiu Z."/>
            <person name="Liu S."/>
            <person name="Yang H."/>
        </authorList>
    </citation>
    <scope>NUCLEOTIDE SEQUENCE [LARGE SCALE GENOMIC DNA]</scope>
    <source>
        <strain evidence="10 11">TSB47</strain>
    </source>
</reference>
<evidence type="ECO:0000313" key="11">
    <source>
        <dbReference type="Proteomes" id="UP000078486"/>
    </source>
</evidence>
<comment type="caution">
    <text evidence="10">The sequence shown here is derived from an EMBL/GenBank/DDBJ whole genome shotgun (WGS) entry which is preliminary data.</text>
</comment>
<sequence length="461" mass="50180">MHLVRSIRRLLALPFLICASLALSAAPAPAAEPPPAIPEQLDLETALRFALEHNFQILQARERIREQEGLIVEIKAQVLPQAVVGAGYGITDKTLTVDSGSAPGSPKDKHNWQVELTVSQLLYSGGGVSAALSAQKSSRESSLLGLESVINDALLEVRTRFYDVLLAREQIKVQEQNIQLLEEERTIAKNRFEAGASSSFEVLRAEVAIANAQPDLIRARNGYRTAIDHLRQSLGYANPGVTDPGRTPEFVGDLAAISRVTYELQAALDAARSNRPELKQLLVLEEAYEAGVKAARAGYQPEVSLVGGYTYRKDNRSRPNGFGDSLDGWNIGVQANWPVFDGRATAGRVAQARSQYAQARLRTADTTLAVEVEVRQAYSSLQEAAELVDAARKVIEQAEEALRLADSRYAAGTATQLDVLTSRLSLTESRLNQLHANYSYNVAVAALRKATGQADPFLLKP</sequence>
<dbReference type="InterPro" id="IPR028351">
    <property type="entry name" value="CyaE"/>
</dbReference>
<feature type="coiled-coil region" evidence="8">
    <location>
        <begin position="164"/>
        <end position="191"/>
    </location>
</feature>
<evidence type="ECO:0000256" key="4">
    <source>
        <dbReference type="ARBA" id="ARBA00022452"/>
    </source>
</evidence>
<keyword evidence="7" id="KW-0998">Cell outer membrane</keyword>
<evidence type="ECO:0000313" key="10">
    <source>
        <dbReference type="EMBL" id="OAM87963.1"/>
    </source>
</evidence>
<evidence type="ECO:0000256" key="5">
    <source>
        <dbReference type="ARBA" id="ARBA00022692"/>
    </source>
</evidence>
<gene>
    <name evidence="10" type="ORF">AW736_21480</name>
</gene>
<keyword evidence="4" id="KW-1134">Transmembrane beta strand</keyword>
<dbReference type="EMBL" id="LRRQ01000152">
    <property type="protein sequence ID" value="OAM87963.1"/>
    <property type="molecule type" value="Genomic_DNA"/>
</dbReference>
<feature type="signal peptide" evidence="9">
    <location>
        <begin position="1"/>
        <end position="30"/>
    </location>
</feature>
<dbReference type="InterPro" id="IPR003423">
    <property type="entry name" value="OMP_efflux"/>
</dbReference>
<dbReference type="OrthoDB" id="180435at2"/>
<evidence type="ECO:0008006" key="12">
    <source>
        <dbReference type="Google" id="ProtNLM"/>
    </source>
</evidence>
<evidence type="ECO:0000256" key="9">
    <source>
        <dbReference type="SAM" id="SignalP"/>
    </source>
</evidence>
<feature type="coiled-coil region" evidence="8">
    <location>
        <begin position="381"/>
        <end position="408"/>
    </location>
</feature>
<dbReference type="SUPFAM" id="SSF56954">
    <property type="entry name" value="Outer membrane efflux proteins (OEP)"/>
    <property type="match status" value="1"/>
</dbReference>
<dbReference type="GO" id="GO:0015288">
    <property type="term" value="F:porin activity"/>
    <property type="evidence" value="ECO:0007669"/>
    <property type="project" value="TreeGrafter"/>
</dbReference>
<dbReference type="GO" id="GO:1990281">
    <property type="term" value="C:efflux pump complex"/>
    <property type="evidence" value="ECO:0007669"/>
    <property type="project" value="TreeGrafter"/>
</dbReference>
<name>A0A178ID66_9BACT</name>
<evidence type="ECO:0000256" key="3">
    <source>
        <dbReference type="ARBA" id="ARBA00022448"/>
    </source>
</evidence>
<evidence type="ECO:0000256" key="7">
    <source>
        <dbReference type="ARBA" id="ARBA00023237"/>
    </source>
</evidence>
<protein>
    <recommendedName>
        <fullName evidence="12">Transporter</fullName>
    </recommendedName>
</protein>
<evidence type="ECO:0000256" key="1">
    <source>
        <dbReference type="ARBA" id="ARBA00004442"/>
    </source>
</evidence>
<evidence type="ECO:0000256" key="2">
    <source>
        <dbReference type="ARBA" id="ARBA00007613"/>
    </source>
</evidence>
<dbReference type="Pfam" id="PF02321">
    <property type="entry name" value="OEP"/>
    <property type="match status" value="2"/>
</dbReference>
<proteinExistence type="inferred from homology"/>
<keyword evidence="11" id="KW-1185">Reference proteome</keyword>
<feature type="chain" id="PRO_5008088626" description="Transporter" evidence="9">
    <location>
        <begin position="31"/>
        <end position="461"/>
    </location>
</feature>
<comment type="similarity">
    <text evidence="2">Belongs to the outer membrane factor (OMF) (TC 1.B.17) family.</text>
</comment>
<keyword evidence="6" id="KW-0472">Membrane</keyword>
<dbReference type="AlphaFoldDB" id="A0A178ID66"/>
<dbReference type="RefSeq" id="WP_068772323.1">
    <property type="nucleotide sequence ID" value="NZ_CP109796.1"/>
</dbReference>
<evidence type="ECO:0000256" key="8">
    <source>
        <dbReference type="SAM" id="Coils"/>
    </source>
</evidence>
<evidence type="ECO:0000256" key="6">
    <source>
        <dbReference type="ARBA" id="ARBA00023136"/>
    </source>
</evidence>
<dbReference type="PIRSF" id="PIRSF001892">
    <property type="entry name" value="CyaE"/>
    <property type="match status" value="1"/>
</dbReference>
<keyword evidence="8" id="KW-0175">Coiled coil</keyword>
<dbReference type="STRING" id="1184151.AW736_21480"/>
<comment type="subcellular location">
    <subcellularLocation>
        <location evidence="1">Cell outer membrane</location>
    </subcellularLocation>
</comment>
<accession>A0A178ID66</accession>
<dbReference type="GO" id="GO:0015562">
    <property type="term" value="F:efflux transmembrane transporter activity"/>
    <property type="evidence" value="ECO:0007669"/>
    <property type="project" value="InterPro"/>
</dbReference>
<dbReference type="Gene3D" id="1.20.1600.10">
    <property type="entry name" value="Outer membrane efflux proteins (OEP)"/>
    <property type="match status" value="1"/>
</dbReference>
<dbReference type="PANTHER" id="PTHR30026:SF20">
    <property type="entry name" value="OUTER MEMBRANE PROTEIN TOLC"/>
    <property type="match status" value="1"/>
</dbReference>
<organism evidence="10 11">
    <name type="scientific">Termitidicoccus mucosus</name>
    <dbReference type="NCBI Taxonomy" id="1184151"/>
    <lineage>
        <taxon>Bacteria</taxon>
        <taxon>Pseudomonadati</taxon>
        <taxon>Verrucomicrobiota</taxon>
        <taxon>Opitutia</taxon>
        <taxon>Opitutales</taxon>
        <taxon>Opitutaceae</taxon>
        <taxon>Termitidicoccus</taxon>
    </lineage>
</organism>
<keyword evidence="3" id="KW-0813">Transport</keyword>
<keyword evidence="9" id="KW-0732">Signal</keyword>
<keyword evidence="5" id="KW-0812">Transmembrane</keyword>
<dbReference type="InterPro" id="IPR051906">
    <property type="entry name" value="TolC-like"/>
</dbReference>
<dbReference type="GO" id="GO:0009279">
    <property type="term" value="C:cell outer membrane"/>
    <property type="evidence" value="ECO:0007669"/>
    <property type="project" value="UniProtKB-SubCell"/>
</dbReference>
<dbReference type="PANTHER" id="PTHR30026">
    <property type="entry name" value="OUTER MEMBRANE PROTEIN TOLC"/>
    <property type="match status" value="1"/>
</dbReference>
<dbReference type="Proteomes" id="UP000078486">
    <property type="component" value="Unassembled WGS sequence"/>
</dbReference>